<name>A0A7W7PP44_9ACTN</name>
<comment type="caution">
    <text evidence="1">The sequence shown here is derived from an EMBL/GenBank/DDBJ whole genome shotgun (WGS) entry which is preliminary data.</text>
</comment>
<accession>A0A7W7PP44</accession>
<keyword evidence="2" id="KW-1185">Reference proteome</keyword>
<sequence>MHALLPERRMRLSARIVKCGTSRYAIWNRDGRPRDSTRITAIEITVHPPTLPSAQDSSPTLSGCWGQVCQILAANSNQAMHTRDVARHLGLPTAGRPLSSLTAQICYWARNGRLIRNRAEHLQDSPP</sequence>
<dbReference type="AlphaFoldDB" id="A0A7W7PP44"/>
<protein>
    <submittedName>
        <fullName evidence="1">Uncharacterized protein</fullName>
    </submittedName>
</protein>
<evidence type="ECO:0000313" key="2">
    <source>
        <dbReference type="Proteomes" id="UP000556084"/>
    </source>
</evidence>
<dbReference type="RefSeq" id="WP_184351306.1">
    <property type="nucleotide sequence ID" value="NZ_JACHJH010000007.1"/>
</dbReference>
<evidence type="ECO:0000313" key="1">
    <source>
        <dbReference type="EMBL" id="MBB4895460.1"/>
    </source>
</evidence>
<gene>
    <name evidence="1" type="ORF">FHS39_004538</name>
</gene>
<organism evidence="1 2">
    <name type="scientific">Streptomyces olivoverticillatus</name>
    <dbReference type="NCBI Taxonomy" id="66427"/>
    <lineage>
        <taxon>Bacteria</taxon>
        <taxon>Bacillati</taxon>
        <taxon>Actinomycetota</taxon>
        <taxon>Actinomycetes</taxon>
        <taxon>Kitasatosporales</taxon>
        <taxon>Streptomycetaceae</taxon>
        <taxon>Streptomyces</taxon>
    </lineage>
</organism>
<dbReference type="Proteomes" id="UP000556084">
    <property type="component" value="Unassembled WGS sequence"/>
</dbReference>
<reference evidence="1 2" key="1">
    <citation type="submission" date="2020-08" db="EMBL/GenBank/DDBJ databases">
        <title>Genomic Encyclopedia of Type Strains, Phase III (KMG-III): the genomes of soil and plant-associated and newly described type strains.</title>
        <authorList>
            <person name="Whitman W."/>
        </authorList>
    </citation>
    <scope>NUCLEOTIDE SEQUENCE [LARGE SCALE GENOMIC DNA]</scope>
    <source>
        <strain evidence="1 2">CECT 3266</strain>
    </source>
</reference>
<dbReference type="EMBL" id="JACHJH010000007">
    <property type="protein sequence ID" value="MBB4895460.1"/>
    <property type="molecule type" value="Genomic_DNA"/>
</dbReference>
<proteinExistence type="predicted"/>